<evidence type="ECO:0000313" key="1">
    <source>
        <dbReference type="EMBL" id="CAH7690293.1"/>
    </source>
</evidence>
<name>A0AAV0BVL4_PHAPC</name>
<reference evidence="1" key="1">
    <citation type="submission" date="2022-06" db="EMBL/GenBank/DDBJ databases">
        <authorList>
            <consortium name="SYNGENTA / RWTH Aachen University"/>
        </authorList>
    </citation>
    <scope>NUCLEOTIDE SEQUENCE</scope>
</reference>
<organism evidence="1 2">
    <name type="scientific">Phakopsora pachyrhizi</name>
    <name type="common">Asian soybean rust disease fungus</name>
    <dbReference type="NCBI Taxonomy" id="170000"/>
    <lineage>
        <taxon>Eukaryota</taxon>
        <taxon>Fungi</taxon>
        <taxon>Dikarya</taxon>
        <taxon>Basidiomycota</taxon>
        <taxon>Pucciniomycotina</taxon>
        <taxon>Pucciniomycetes</taxon>
        <taxon>Pucciniales</taxon>
        <taxon>Phakopsoraceae</taxon>
        <taxon>Phakopsora</taxon>
    </lineage>
</organism>
<dbReference type="Proteomes" id="UP001153365">
    <property type="component" value="Unassembled WGS sequence"/>
</dbReference>
<gene>
    <name evidence="1" type="ORF">PPACK8108_LOCUS25592</name>
</gene>
<sequence>MAGREADWQVGREAGRLIDQLFENSQTTEIKGQKPLPASPKNFGLGKLIAKKVLEDKDVLQIGFGVRKALMNEFHTDYKDFLKSNRWNKGFGNILDGKLINLHAEVLKILQFLAFLHDN</sequence>
<dbReference type="AlphaFoldDB" id="A0AAV0BVL4"/>
<proteinExistence type="predicted"/>
<keyword evidence="2" id="KW-1185">Reference proteome</keyword>
<evidence type="ECO:0000313" key="2">
    <source>
        <dbReference type="Proteomes" id="UP001153365"/>
    </source>
</evidence>
<accession>A0AAV0BVL4</accession>
<protein>
    <submittedName>
        <fullName evidence="1">Uncharacterized protein</fullName>
    </submittedName>
</protein>
<dbReference type="EMBL" id="CALTRL010006254">
    <property type="protein sequence ID" value="CAH7690293.1"/>
    <property type="molecule type" value="Genomic_DNA"/>
</dbReference>
<comment type="caution">
    <text evidence="1">The sequence shown here is derived from an EMBL/GenBank/DDBJ whole genome shotgun (WGS) entry which is preliminary data.</text>
</comment>